<feature type="transmembrane region" description="Helical" evidence="1">
    <location>
        <begin position="62"/>
        <end position="82"/>
    </location>
</feature>
<comment type="caution">
    <text evidence="3">The sequence shown here is derived from an EMBL/GenBank/DDBJ whole genome shotgun (WGS) entry which is preliminary data.</text>
</comment>
<reference evidence="3 4" key="1">
    <citation type="submission" date="2019-08" db="EMBL/GenBank/DDBJ databases">
        <title>In-depth cultivation of the pig gut microbiome towards novel bacterial diversity and tailored functional studies.</title>
        <authorList>
            <person name="Wylensek D."/>
            <person name="Hitch T.C.A."/>
            <person name="Clavel T."/>
        </authorList>
    </citation>
    <scope>NUCLEOTIDE SEQUENCE [LARGE SCALE GENOMIC DNA]</scope>
    <source>
        <strain evidence="3 4">NM-380-WT-3C1</strain>
    </source>
</reference>
<name>A0A7X2PDF8_9SPIO</name>
<protein>
    <submittedName>
        <fullName evidence="3">Tripartite tricarboxylate transporter TctB family protein</fullName>
    </submittedName>
</protein>
<organism evidence="3 4">
    <name type="scientific">Bullifex porci</name>
    <dbReference type="NCBI Taxonomy" id="2606638"/>
    <lineage>
        <taxon>Bacteria</taxon>
        <taxon>Pseudomonadati</taxon>
        <taxon>Spirochaetota</taxon>
        <taxon>Spirochaetia</taxon>
        <taxon>Spirochaetales</taxon>
        <taxon>Spirochaetaceae</taxon>
        <taxon>Bullifex</taxon>
    </lineage>
</organism>
<keyword evidence="1" id="KW-1133">Transmembrane helix</keyword>
<dbReference type="InterPro" id="IPR009936">
    <property type="entry name" value="DUF1468"/>
</dbReference>
<sequence>MPGIIPLALYVNTMSEEKKRPETRCGLDILASVIIFAVSVYVIIMSFVYWKDDYVDEFYYSSGLMPFIIGSALLLMSIIYFYRTVKEHSFSVCLKDLKNFSLEFVKSKSVHKSLVILLMFFIYIYFMVGKLPFAIATFIALSAILIFVNFEKSWKRILKMVVISACATGAIILVFQVIFKVPMP</sequence>
<feature type="transmembrane region" description="Helical" evidence="1">
    <location>
        <begin position="157"/>
        <end position="179"/>
    </location>
</feature>
<accession>A0A7X2PDF8</accession>
<feature type="transmembrane region" description="Helical" evidence="1">
    <location>
        <begin position="132"/>
        <end position="150"/>
    </location>
</feature>
<dbReference type="EMBL" id="VUNN01000010">
    <property type="protein sequence ID" value="MSU06340.1"/>
    <property type="molecule type" value="Genomic_DNA"/>
</dbReference>
<evidence type="ECO:0000259" key="2">
    <source>
        <dbReference type="Pfam" id="PF07331"/>
    </source>
</evidence>
<feature type="transmembrane region" description="Helical" evidence="1">
    <location>
        <begin position="109"/>
        <end position="126"/>
    </location>
</feature>
<keyword evidence="4" id="KW-1185">Reference proteome</keyword>
<dbReference type="Proteomes" id="UP000460549">
    <property type="component" value="Unassembled WGS sequence"/>
</dbReference>
<dbReference type="AlphaFoldDB" id="A0A7X2PDF8"/>
<dbReference type="Pfam" id="PF07331">
    <property type="entry name" value="TctB"/>
    <property type="match status" value="1"/>
</dbReference>
<evidence type="ECO:0000313" key="3">
    <source>
        <dbReference type="EMBL" id="MSU06340.1"/>
    </source>
</evidence>
<keyword evidence="1" id="KW-0472">Membrane</keyword>
<keyword evidence="1" id="KW-0812">Transmembrane</keyword>
<gene>
    <name evidence="3" type="ORF">FYJ80_06045</name>
</gene>
<evidence type="ECO:0000313" key="4">
    <source>
        <dbReference type="Proteomes" id="UP000460549"/>
    </source>
</evidence>
<proteinExistence type="predicted"/>
<feature type="domain" description="DUF1468" evidence="2">
    <location>
        <begin position="30"/>
        <end position="184"/>
    </location>
</feature>
<evidence type="ECO:0000256" key="1">
    <source>
        <dbReference type="SAM" id="Phobius"/>
    </source>
</evidence>
<feature type="transmembrane region" description="Helical" evidence="1">
    <location>
        <begin position="29"/>
        <end position="50"/>
    </location>
</feature>